<dbReference type="Gene3D" id="3.30.160.810">
    <property type="match status" value="1"/>
</dbReference>
<dbReference type="FunFam" id="2.40.30.10:FF:000004">
    <property type="entry name" value="50S ribosomal protein L3"/>
    <property type="match status" value="1"/>
</dbReference>
<evidence type="ECO:0000256" key="4">
    <source>
        <dbReference type="ARBA" id="ARBA00022980"/>
    </source>
</evidence>
<keyword evidence="2 7" id="KW-0699">rRNA-binding</keyword>
<comment type="similarity">
    <text evidence="1 7">Belongs to the universal ribosomal protein uL3 family.</text>
</comment>
<dbReference type="PANTHER" id="PTHR11229:SF16">
    <property type="entry name" value="LARGE RIBOSOMAL SUBUNIT PROTEIN UL3C"/>
    <property type="match status" value="1"/>
</dbReference>
<evidence type="ECO:0000313" key="9">
    <source>
        <dbReference type="EMBL" id="OGH60199.1"/>
    </source>
</evidence>
<keyword evidence="4 7" id="KW-0689">Ribosomal protein</keyword>
<evidence type="ECO:0000256" key="3">
    <source>
        <dbReference type="ARBA" id="ARBA00022884"/>
    </source>
</evidence>
<accession>A0A1F6LLI1</accession>
<dbReference type="AlphaFoldDB" id="A0A1F6LLI1"/>
<keyword evidence="3 7" id="KW-0694">RNA-binding</keyword>
<organism evidence="9 10">
    <name type="scientific">Candidatus Magasanikbacteria bacterium RIFCSPHIGHO2_01_FULL_33_34</name>
    <dbReference type="NCBI Taxonomy" id="1798671"/>
    <lineage>
        <taxon>Bacteria</taxon>
        <taxon>Candidatus Magasanikiibacteriota</taxon>
    </lineage>
</organism>
<dbReference type="InterPro" id="IPR000597">
    <property type="entry name" value="Ribosomal_uL3"/>
</dbReference>
<feature type="region of interest" description="Disordered" evidence="8">
    <location>
        <begin position="128"/>
        <end position="149"/>
    </location>
</feature>
<dbReference type="GO" id="GO:0022625">
    <property type="term" value="C:cytosolic large ribosomal subunit"/>
    <property type="evidence" value="ECO:0007669"/>
    <property type="project" value="TreeGrafter"/>
</dbReference>
<feature type="region of interest" description="Disordered" evidence="8">
    <location>
        <begin position="218"/>
        <end position="258"/>
    </location>
</feature>
<evidence type="ECO:0000313" key="10">
    <source>
        <dbReference type="Proteomes" id="UP000177067"/>
    </source>
</evidence>
<evidence type="ECO:0000256" key="6">
    <source>
        <dbReference type="ARBA" id="ARBA00035243"/>
    </source>
</evidence>
<dbReference type="EMBL" id="MFPS01000002">
    <property type="protein sequence ID" value="OGH60199.1"/>
    <property type="molecule type" value="Genomic_DNA"/>
</dbReference>
<dbReference type="PANTHER" id="PTHR11229">
    <property type="entry name" value="50S RIBOSOMAL PROTEIN L3"/>
    <property type="match status" value="1"/>
</dbReference>
<dbReference type="HAMAP" id="MF_01325_B">
    <property type="entry name" value="Ribosomal_uL3_B"/>
    <property type="match status" value="1"/>
</dbReference>
<evidence type="ECO:0000256" key="5">
    <source>
        <dbReference type="ARBA" id="ARBA00023274"/>
    </source>
</evidence>
<sequence>MLKVMKFILGTKNGMTQLFRPDGTVVPVTRVQAGPCVVTQVKTAKKDGVNSIQVGFSEQKKFRLNKAKQGHLKDLPIVKILKEFRTDNAEGLKRGDMFTVNTFEAGDKVKVTGWSKGKGFQGVVKRHNFRGSPASHGHKDQLRMPGSIGATDPGRVFKGTRMAGHMGDAQVSVLNLEVVEVDPKENTIYIKGAVPGAKGSLLLISNVNGEIKIEIEKSKEDVKEETPVVEEKNEETKEEKTAEVKAEEIKEESDNNTK</sequence>
<evidence type="ECO:0000256" key="8">
    <source>
        <dbReference type="SAM" id="MobiDB-lite"/>
    </source>
</evidence>
<name>A0A1F6LLI1_9BACT</name>
<dbReference type="SUPFAM" id="SSF50447">
    <property type="entry name" value="Translation proteins"/>
    <property type="match status" value="1"/>
</dbReference>
<evidence type="ECO:0000256" key="2">
    <source>
        <dbReference type="ARBA" id="ARBA00022730"/>
    </source>
</evidence>
<keyword evidence="5 7" id="KW-0687">Ribonucleoprotein</keyword>
<dbReference type="Proteomes" id="UP000177067">
    <property type="component" value="Unassembled WGS sequence"/>
</dbReference>
<reference evidence="9 10" key="1">
    <citation type="journal article" date="2016" name="Nat. Commun.">
        <title>Thousands of microbial genomes shed light on interconnected biogeochemical processes in an aquifer system.</title>
        <authorList>
            <person name="Anantharaman K."/>
            <person name="Brown C.T."/>
            <person name="Hug L.A."/>
            <person name="Sharon I."/>
            <person name="Castelle C.J."/>
            <person name="Probst A.J."/>
            <person name="Thomas B.C."/>
            <person name="Singh A."/>
            <person name="Wilkins M.J."/>
            <person name="Karaoz U."/>
            <person name="Brodie E.L."/>
            <person name="Williams K.H."/>
            <person name="Hubbard S.S."/>
            <person name="Banfield J.F."/>
        </authorList>
    </citation>
    <scope>NUCLEOTIDE SEQUENCE [LARGE SCALE GENOMIC DNA]</scope>
</reference>
<comment type="caution">
    <text evidence="9">The sequence shown here is derived from an EMBL/GenBank/DDBJ whole genome shotgun (WGS) entry which is preliminary data.</text>
</comment>
<dbReference type="InterPro" id="IPR009000">
    <property type="entry name" value="Transl_B-barrel_sf"/>
</dbReference>
<dbReference type="GO" id="GO:0006412">
    <property type="term" value="P:translation"/>
    <property type="evidence" value="ECO:0007669"/>
    <property type="project" value="UniProtKB-UniRule"/>
</dbReference>
<protein>
    <recommendedName>
        <fullName evidence="6 7">Large ribosomal subunit protein uL3</fullName>
    </recommendedName>
</protein>
<dbReference type="GO" id="GO:0003735">
    <property type="term" value="F:structural constituent of ribosome"/>
    <property type="evidence" value="ECO:0007669"/>
    <property type="project" value="UniProtKB-UniRule"/>
</dbReference>
<dbReference type="Pfam" id="PF00297">
    <property type="entry name" value="Ribosomal_L3"/>
    <property type="match status" value="1"/>
</dbReference>
<dbReference type="InterPro" id="IPR019927">
    <property type="entry name" value="Ribosomal_uL3_bac/org-type"/>
</dbReference>
<dbReference type="Gene3D" id="2.40.30.10">
    <property type="entry name" value="Translation factors"/>
    <property type="match status" value="1"/>
</dbReference>
<proteinExistence type="inferred from homology"/>
<evidence type="ECO:0000256" key="7">
    <source>
        <dbReference type="HAMAP-Rule" id="MF_01325"/>
    </source>
</evidence>
<dbReference type="GO" id="GO:0019843">
    <property type="term" value="F:rRNA binding"/>
    <property type="evidence" value="ECO:0007669"/>
    <property type="project" value="UniProtKB-UniRule"/>
</dbReference>
<gene>
    <name evidence="7" type="primary">rplC</name>
    <name evidence="9" type="ORF">A2725_04830</name>
</gene>
<dbReference type="NCBIfam" id="TIGR03625">
    <property type="entry name" value="L3_bact"/>
    <property type="match status" value="1"/>
</dbReference>
<comment type="subunit">
    <text evidence="7">Part of the 50S ribosomal subunit. Forms a cluster with proteins L14 and L19.</text>
</comment>
<evidence type="ECO:0000256" key="1">
    <source>
        <dbReference type="ARBA" id="ARBA00006540"/>
    </source>
</evidence>
<comment type="function">
    <text evidence="7">One of the primary rRNA binding proteins, it binds directly near the 3'-end of the 23S rRNA, where it nucleates assembly of the 50S subunit.</text>
</comment>